<reference evidence="1" key="1">
    <citation type="submission" date="2019-10" db="EMBL/GenBank/DDBJ databases">
        <authorList>
            <consortium name="DOE Joint Genome Institute"/>
            <person name="Kuo A."/>
            <person name="Miyauchi S."/>
            <person name="Kiss E."/>
            <person name="Drula E."/>
            <person name="Kohler A."/>
            <person name="Sanchez-Garcia M."/>
            <person name="Andreopoulos B."/>
            <person name="Barry K.W."/>
            <person name="Bonito G."/>
            <person name="Buee M."/>
            <person name="Carver A."/>
            <person name="Chen C."/>
            <person name="Cichocki N."/>
            <person name="Clum A."/>
            <person name="Culley D."/>
            <person name="Crous P.W."/>
            <person name="Fauchery L."/>
            <person name="Girlanda M."/>
            <person name="Hayes R."/>
            <person name="Keri Z."/>
            <person name="LaButti K."/>
            <person name="Lipzen A."/>
            <person name="Lombard V."/>
            <person name="Magnuson J."/>
            <person name="Maillard F."/>
            <person name="Morin E."/>
            <person name="Murat C."/>
            <person name="Nolan M."/>
            <person name="Ohm R."/>
            <person name="Pangilinan J."/>
            <person name="Pereira M."/>
            <person name="Perotto S."/>
            <person name="Peter M."/>
            <person name="Riley R."/>
            <person name="Sitrit Y."/>
            <person name="Stielow B."/>
            <person name="Szollosi G."/>
            <person name="Zifcakova L."/>
            <person name="Stursova M."/>
            <person name="Spatafora J.W."/>
            <person name="Tedersoo L."/>
            <person name="Vaario L.-M."/>
            <person name="Yamada A."/>
            <person name="Yan M."/>
            <person name="Wang P."/>
            <person name="Xu J."/>
            <person name="Bruns T."/>
            <person name="Baldrian P."/>
            <person name="Vilgalys R."/>
            <person name="Henrissat B."/>
            <person name="Grigoriev I.V."/>
            <person name="Hibbett D."/>
            <person name="Nagy L.G."/>
            <person name="Martin F.M."/>
        </authorList>
    </citation>
    <scope>NUCLEOTIDE SEQUENCE</scope>
    <source>
        <strain evidence="1">BED1</strain>
    </source>
</reference>
<reference evidence="1" key="2">
    <citation type="journal article" date="2020" name="Nat. Commun.">
        <title>Large-scale genome sequencing of mycorrhizal fungi provides insights into the early evolution of symbiotic traits.</title>
        <authorList>
            <person name="Miyauchi S."/>
            <person name="Kiss E."/>
            <person name="Kuo A."/>
            <person name="Drula E."/>
            <person name="Kohler A."/>
            <person name="Sanchez-Garcia M."/>
            <person name="Morin E."/>
            <person name="Andreopoulos B."/>
            <person name="Barry K.W."/>
            <person name="Bonito G."/>
            <person name="Buee M."/>
            <person name="Carver A."/>
            <person name="Chen C."/>
            <person name="Cichocki N."/>
            <person name="Clum A."/>
            <person name="Culley D."/>
            <person name="Crous P.W."/>
            <person name="Fauchery L."/>
            <person name="Girlanda M."/>
            <person name="Hayes R.D."/>
            <person name="Keri Z."/>
            <person name="LaButti K."/>
            <person name="Lipzen A."/>
            <person name="Lombard V."/>
            <person name="Magnuson J."/>
            <person name="Maillard F."/>
            <person name="Murat C."/>
            <person name="Nolan M."/>
            <person name="Ohm R.A."/>
            <person name="Pangilinan J."/>
            <person name="Pereira M.F."/>
            <person name="Perotto S."/>
            <person name="Peter M."/>
            <person name="Pfister S."/>
            <person name="Riley R."/>
            <person name="Sitrit Y."/>
            <person name="Stielow J.B."/>
            <person name="Szollosi G."/>
            <person name="Zifcakova L."/>
            <person name="Stursova M."/>
            <person name="Spatafora J.W."/>
            <person name="Tedersoo L."/>
            <person name="Vaario L.M."/>
            <person name="Yamada A."/>
            <person name="Yan M."/>
            <person name="Wang P."/>
            <person name="Xu J."/>
            <person name="Bruns T."/>
            <person name="Baldrian P."/>
            <person name="Vilgalys R."/>
            <person name="Dunand C."/>
            <person name="Henrissat B."/>
            <person name="Grigoriev I.V."/>
            <person name="Hibbett D."/>
            <person name="Nagy L.G."/>
            <person name="Martin F.M."/>
        </authorList>
    </citation>
    <scope>NUCLEOTIDE SEQUENCE</scope>
    <source>
        <strain evidence="1">BED1</strain>
    </source>
</reference>
<gene>
    <name evidence="1" type="ORF">L210DRAFT_3499208</name>
</gene>
<dbReference type="AlphaFoldDB" id="A0AAD4C814"/>
<name>A0AAD4C814_BOLED</name>
<dbReference type="Proteomes" id="UP001194468">
    <property type="component" value="Unassembled WGS sequence"/>
</dbReference>
<keyword evidence="2" id="KW-1185">Reference proteome</keyword>
<dbReference type="EMBL" id="WHUW01000001">
    <property type="protein sequence ID" value="KAF8452146.1"/>
    <property type="molecule type" value="Genomic_DNA"/>
</dbReference>
<comment type="caution">
    <text evidence="1">The sequence shown here is derived from an EMBL/GenBank/DDBJ whole genome shotgun (WGS) entry which is preliminary data.</text>
</comment>
<protein>
    <submittedName>
        <fullName evidence="1">Uncharacterized protein</fullName>
    </submittedName>
</protein>
<proteinExistence type="predicted"/>
<accession>A0AAD4C814</accession>
<organism evidence="1 2">
    <name type="scientific">Boletus edulis BED1</name>
    <dbReference type="NCBI Taxonomy" id="1328754"/>
    <lineage>
        <taxon>Eukaryota</taxon>
        <taxon>Fungi</taxon>
        <taxon>Dikarya</taxon>
        <taxon>Basidiomycota</taxon>
        <taxon>Agaricomycotina</taxon>
        <taxon>Agaricomycetes</taxon>
        <taxon>Agaricomycetidae</taxon>
        <taxon>Boletales</taxon>
        <taxon>Boletineae</taxon>
        <taxon>Boletaceae</taxon>
        <taxon>Boletoideae</taxon>
        <taxon>Boletus</taxon>
    </lineage>
</organism>
<evidence type="ECO:0000313" key="2">
    <source>
        <dbReference type="Proteomes" id="UP001194468"/>
    </source>
</evidence>
<evidence type="ECO:0000313" key="1">
    <source>
        <dbReference type="EMBL" id="KAF8452146.1"/>
    </source>
</evidence>
<sequence length="149" mass="16880">MAMPDTVVEQTLAKASFKHSIMSYSYEGMDARSKIRIGIIEMWRRGGNRVYLALTRAIPNGPGPFKWVHNEGFQNILRDDGRDEMSMKSALWEVMEYPSDLRKADLTWSRGSFVCYGIAYLGPSLSEQTLSTPRTSLSSLTKKTMYLPS</sequence>